<dbReference type="GO" id="GO:0016020">
    <property type="term" value="C:membrane"/>
    <property type="evidence" value="ECO:0007669"/>
    <property type="project" value="InterPro"/>
</dbReference>
<dbReference type="PIRSF" id="PIRSF005690">
    <property type="entry name" value="GerBA"/>
    <property type="match status" value="1"/>
</dbReference>
<evidence type="ECO:0000313" key="4">
    <source>
        <dbReference type="EMBL" id="RKQ14457.1"/>
    </source>
</evidence>
<dbReference type="RefSeq" id="WP_121215433.1">
    <property type="nucleotide sequence ID" value="NZ_JAMYWW010000001.1"/>
</dbReference>
<feature type="transmembrane region" description="Helical" evidence="3">
    <location>
        <begin position="412"/>
        <end position="432"/>
    </location>
</feature>
<evidence type="ECO:0000256" key="3">
    <source>
        <dbReference type="SAM" id="Phobius"/>
    </source>
</evidence>
<feature type="transmembrane region" description="Helical" evidence="3">
    <location>
        <begin position="439"/>
        <end position="459"/>
    </location>
</feature>
<dbReference type="EMBL" id="RBZN01000043">
    <property type="protein sequence ID" value="RKQ14457.1"/>
    <property type="molecule type" value="Genomic_DNA"/>
</dbReference>
<dbReference type="Proteomes" id="UP000272238">
    <property type="component" value="Unassembled WGS sequence"/>
</dbReference>
<organism evidence="4 5">
    <name type="scientific">Ureibacillus endophyticus</name>
    <dbReference type="NCBI Taxonomy" id="1978490"/>
    <lineage>
        <taxon>Bacteria</taxon>
        <taxon>Bacillati</taxon>
        <taxon>Bacillota</taxon>
        <taxon>Bacilli</taxon>
        <taxon>Bacillales</taxon>
        <taxon>Caryophanaceae</taxon>
        <taxon>Ureibacillus</taxon>
    </lineage>
</organism>
<dbReference type="AlphaFoldDB" id="A0A494YW69"/>
<protein>
    <submittedName>
        <fullName evidence="4">Spore germination protein</fullName>
    </submittedName>
</protein>
<dbReference type="OrthoDB" id="9772630at2"/>
<keyword evidence="2 3" id="KW-0472">Membrane</keyword>
<reference evidence="4 5" key="1">
    <citation type="journal article" date="2016" name="Antonie Van Leeuwenhoek">
        <title>Lysinibacillus endophyticus sp. nov., an indole-3-acetic acid producing endophytic bacterium isolated from corn root (Zea mays cv. Xinken-5).</title>
        <authorList>
            <person name="Yu J."/>
            <person name="Guan X."/>
            <person name="Liu C."/>
            <person name="Xiang W."/>
            <person name="Yu Z."/>
            <person name="Liu X."/>
            <person name="Wang G."/>
        </authorList>
    </citation>
    <scope>NUCLEOTIDE SEQUENCE [LARGE SCALE GENOMIC DNA]</scope>
    <source>
        <strain evidence="4 5">DSM 100506</strain>
    </source>
</reference>
<dbReference type="PANTHER" id="PTHR22550:SF5">
    <property type="entry name" value="LEUCINE ZIPPER PROTEIN 4"/>
    <property type="match status" value="1"/>
</dbReference>
<comment type="similarity">
    <text evidence="1">Belongs to the GerABKA family.</text>
</comment>
<accession>A0A494YW69</accession>
<sequence length="520" mass="58293">MSFLKNKSFFSKMNKPKKIDEVQVHPSPTFSFDLDHNEKQLKKQLDLSEDVVFHHFLISLHTGNTLKAILVLVDGIINEDAIRNNVLEPLSDESFECSKGELLEQVKKKISIQNIKKENNIEKAIFQILKGNTLLLIDGFNEGLMLVAHGYEVRAIAESQSERSVRGSHEGFIESLSNNIALIRRRIPHPSLKFEKMIVGEYSQTDISIAYVESIADPKLVEKVKQRINEIKVDEIKNSGEIEQFIEDHPFSIFPTIGNTERPDKAAALLMEGRIIILVNGDPVGLFIPALFLENIKSVEDYSSRPYYSSFIRLMRFISFLISITLPALYVTAINFHKEMIPSEMIIPIIQARETVPFPLTMEVIMMILMFEVVREAGVRLPQQVGSALSIIGALILGQVSVSAGLVGAPTIVVVSISYISAFIITSIADVTALLRIGLFIASSIFGSYGLIVALLVILTHMTSLTSLGVPYMAPFAPLYFKDWKDSLIRLPLRWKKQRLKSIPNQRSTNIKSLPKTGDK</sequence>
<dbReference type="InterPro" id="IPR050768">
    <property type="entry name" value="UPF0353/GerABKA_families"/>
</dbReference>
<evidence type="ECO:0000313" key="5">
    <source>
        <dbReference type="Proteomes" id="UP000272238"/>
    </source>
</evidence>
<feature type="transmembrane region" description="Helical" evidence="3">
    <location>
        <begin position="386"/>
        <end position="406"/>
    </location>
</feature>
<dbReference type="GO" id="GO:0009847">
    <property type="term" value="P:spore germination"/>
    <property type="evidence" value="ECO:0007669"/>
    <property type="project" value="InterPro"/>
</dbReference>
<feature type="transmembrane region" description="Helical" evidence="3">
    <location>
        <begin position="314"/>
        <end position="336"/>
    </location>
</feature>
<proteinExistence type="inferred from homology"/>
<comment type="caution">
    <text evidence="4">The sequence shown here is derived from an EMBL/GenBank/DDBJ whole genome shotgun (WGS) entry which is preliminary data.</text>
</comment>
<keyword evidence="5" id="KW-1185">Reference proteome</keyword>
<feature type="transmembrane region" description="Helical" evidence="3">
    <location>
        <begin position="356"/>
        <end position="374"/>
    </location>
</feature>
<evidence type="ECO:0000256" key="2">
    <source>
        <dbReference type="ARBA" id="ARBA00023136"/>
    </source>
</evidence>
<evidence type="ECO:0000256" key="1">
    <source>
        <dbReference type="ARBA" id="ARBA00005278"/>
    </source>
</evidence>
<dbReference type="PANTHER" id="PTHR22550">
    <property type="entry name" value="SPORE GERMINATION PROTEIN"/>
    <property type="match status" value="1"/>
</dbReference>
<gene>
    <name evidence="4" type="ORF">D8M03_13905</name>
</gene>
<name>A0A494YW69_9BACL</name>
<keyword evidence="3" id="KW-0812">Transmembrane</keyword>
<keyword evidence="3" id="KW-1133">Transmembrane helix</keyword>
<dbReference type="InterPro" id="IPR004995">
    <property type="entry name" value="Spore_Ger"/>
</dbReference>
<dbReference type="Pfam" id="PF03323">
    <property type="entry name" value="GerA"/>
    <property type="match status" value="1"/>
</dbReference>